<dbReference type="Gene3D" id="1.25.40.10">
    <property type="entry name" value="Tetratricopeptide repeat domain"/>
    <property type="match status" value="2"/>
</dbReference>
<protein>
    <submittedName>
        <fullName evidence="4">Tail length tape measure protein</fullName>
    </submittedName>
</protein>
<dbReference type="InterPro" id="IPR023346">
    <property type="entry name" value="Lysozyme-like_dom_sf"/>
</dbReference>
<reference evidence="4 5" key="1">
    <citation type="submission" date="2018-03" db="EMBL/GenBank/DDBJ databases">
        <title>The ancient ancestry and fast evolution of plastids.</title>
        <authorList>
            <person name="Moore K.R."/>
            <person name="Magnabosco C."/>
            <person name="Momper L."/>
            <person name="Gold D.A."/>
            <person name="Bosak T."/>
            <person name="Fournier G.P."/>
        </authorList>
    </citation>
    <scope>NUCLEOTIDE SEQUENCE [LARGE SCALE GENOMIC DNA]</scope>
    <source>
        <strain evidence="4 5">CCALA 016</strain>
    </source>
</reference>
<keyword evidence="2" id="KW-1133">Transmembrane helix</keyword>
<keyword evidence="2" id="KW-0472">Membrane</keyword>
<dbReference type="InterPro" id="IPR019734">
    <property type="entry name" value="TPR_rpt"/>
</dbReference>
<dbReference type="GO" id="GO:0004553">
    <property type="term" value="F:hydrolase activity, hydrolyzing O-glycosyl compounds"/>
    <property type="evidence" value="ECO:0007669"/>
    <property type="project" value="InterPro"/>
</dbReference>
<dbReference type="RefSeq" id="WP_106456317.1">
    <property type="nucleotide sequence ID" value="NZ_PXOH01000006.1"/>
</dbReference>
<dbReference type="Pfam" id="PF13174">
    <property type="entry name" value="TPR_6"/>
    <property type="match status" value="2"/>
</dbReference>
<name>A0A2T1LZQ1_9CHRO</name>
<dbReference type="InterPro" id="IPR008258">
    <property type="entry name" value="Transglycosylase_SLT_dom_1"/>
</dbReference>
<dbReference type="Gene3D" id="1.10.530.10">
    <property type="match status" value="1"/>
</dbReference>
<evidence type="ECO:0000313" key="5">
    <source>
        <dbReference type="Proteomes" id="UP000239001"/>
    </source>
</evidence>
<evidence type="ECO:0000256" key="2">
    <source>
        <dbReference type="SAM" id="Phobius"/>
    </source>
</evidence>
<dbReference type="Pfam" id="PF01464">
    <property type="entry name" value="SLT"/>
    <property type="match status" value="1"/>
</dbReference>
<dbReference type="OrthoDB" id="9815002at2"/>
<feature type="transmembrane region" description="Helical" evidence="2">
    <location>
        <begin position="12"/>
        <end position="30"/>
    </location>
</feature>
<keyword evidence="2" id="KW-0812">Transmembrane</keyword>
<dbReference type="PANTHER" id="PTHR37423:SF5">
    <property type="entry name" value="SOLUBLE LYTIC MUREIN TRANSGLYCOSYLASE"/>
    <property type="match status" value="1"/>
</dbReference>
<keyword evidence="5" id="KW-1185">Reference proteome</keyword>
<dbReference type="SUPFAM" id="SSF48435">
    <property type="entry name" value="Bacterial muramidases"/>
    <property type="match status" value="1"/>
</dbReference>
<dbReference type="InterPro" id="IPR008939">
    <property type="entry name" value="Lytic_TGlycosylase_superhlx_U"/>
</dbReference>
<comment type="caution">
    <text evidence="4">The sequence shown here is derived from an EMBL/GenBank/DDBJ whole genome shotgun (WGS) entry which is preliminary data.</text>
</comment>
<organism evidence="4 5">
    <name type="scientific">Aphanothece hegewaldii CCALA 016</name>
    <dbReference type="NCBI Taxonomy" id="2107694"/>
    <lineage>
        <taxon>Bacteria</taxon>
        <taxon>Bacillati</taxon>
        <taxon>Cyanobacteriota</taxon>
        <taxon>Cyanophyceae</taxon>
        <taxon>Oscillatoriophycideae</taxon>
        <taxon>Chroococcales</taxon>
        <taxon>Aphanothecaceae</taxon>
        <taxon>Aphanothece</taxon>
    </lineage>
</organism>
<evidence type="ECO:0000313" key="4">
    <source>
        <dbReference type="EMBL" id="PSF37876.1"/>
    </source>
</evidence>
<keyword evidence="1" id="KW-0732">Signal</keyword>
<sequence>MLKNLKGKSSLIMGISSGLLLLAIPSILILNPEIRERLEQQTPLNPTSQKSFEAEKNQPSIVMNLVSLSAEEQETQLRKIADSNQSSLDRSRARYLLASILLKKFEGGPALRLLQGLDKEYPVLAPQILLKQGRAYELSNEPTKSQEVWKKIIERYPDSPVAADALYNLGKTDPQYWEQAIKQFPRHPRTHDIILKRLKDNPNQPQLLLNLLRNSLPNEPFTNQARDRLVQEFSQQLTPSDWELIADGYWDQNLYKKAAAAYQKASPSPRQAYRMARYFQIDNQIEEAKLGYKKLIKLYPDALPTALGLLRLADLSRTQDAIIYLDLVAKQFPLKAPQALLKKADLLARSGNATAANQARQTLINQYATSDEAAELRWKIAGQYADNGDFVKAWSWAQPITVNNGDSSIAPKAAFWVGKWARKLGKEKEAKEAFTHTVGRYPSSYYAWRSANLLGWPVGDFETVRALTPTIQKPTQRPIPPFGSDAFKELYRLGEKQQAWELFQAEIVDPTKLTVAEQFTYGLLLLDQNRNIEAINQIWQLKERETPEEQSQWKALRETLEYWQALFPFPYYDLILKWSQERQLNPLLVTALIRQESRFEKDIKSPVGATGLMQLMPATAKMVADNLNIKEYSLTKPDNNINFGTWYFDYTHKTYDNNSMFAVASYNAGPGNVSKWITKYNSSDHDEFVENIPFKETKGYVESVFGNYWNYQRIYNPEIAQLLEQIPKSQE</sequence>
<dbReference type="GO" id="GO:0042597">
    <property type="term" value="C:periplasmic space"/>
    <property type="evidence" value="ECO:0007669"/>
    <property type="project" value="InterPro"/>
</dbReference>
<dbReference type="AlphaFoldDB" id="A0A2T1LZQ1"/>
<proteinExistence type="predicted"/>
<dbReference type="PANTHER" id="PTHR37423">
    <property type="entry name" value="SOLUBLE LYTIC MUREIN TRANSGLYCOSYLASE-RELATED"/>
    <property type="match status" value="1"/>
</dbReference>
<dbReference type="EMBL" id="PXOH01000006">
    <property type="protein sequence ID" value="PSF37876.1"/>
    <property type="molecule type" value="Genomic_DNA"/>
</dbReference>
<dbReference type="CDD" id="cd13401">
    <property type="entry name" value="Slt70-like"/>
    <property type="match status" value="1"/>
</dbReference>
<accession>A0A2T1LZQ1</accession>
<dbReference type="Proteomes" id="UP000239001">
    <property type="component" value="Unassembled WGS sequence"/>
</dbReference>
<reference evidence="4 5" key="2">
    <citation type="submission" date="2018-03" db="EMBL/GenBank/DDBJ databases">
        <authorList>
            <person name="Keele B.F."/>
        </authorList>
    </citation>
    <scope>NUCLEOTIDE SEQUENCE [LARGE SCALE GENOMIC DNA]</scope>
    <source>
        <strain evidence="4 5">CCALA 016</strain>
    </source>
</reference>
<evidence type="ECO:0000259" key="3">
    <source>
        <dbReference type="Pfam" id="PF01464"/>
    </source>
</evidence>
<feature type="domain" description="Transglycosylase SLT" evidence="3">
    <location>
        <begin position="574"/>
        <end position="687"/>
    </location>
</feature>
<gene>
    <name evidence="4" type="ORF">C7H19_07800</name>
</gene>
<dbReference type="InterPro" id="IPR011990">
    <property type="entry name" value="TPR-like_helical_dom_sf"/>
</dbReference>
<evidence type="ECO:0000256" key="1">
    <source>
        <dbReference type="ARBA" id="ARBA00022729"/>
    </source>
</evidence>
<dbReference type="SUPFAM" id="SSF53955">
    <property type="entry name" value="Lysozyme-like"/>
    <property type="match status" value="1"/>
</dbReference>